<dbReference type="Proteomes" id="UP000609121">
    <property type="component" value="Unassembled WGS sequence"/>
</dbReference>
<evidence type="ECO:0000313" key="9">
    <source>
        <dbReference type="EMBL" id="MBE3639443.1"/>
    </source>
</evidence>
<feature type="chain" id="PRO_5035340732" evidence="6">
    <location>
        <begin position="23"/>
        <end position="526"/>
    </location>
</feature>
<gene>
    <name evidence="9" type="ORF">ICN82_14675</name>
</gene>
<dbReference type="InterPro" id="IPR004843">
    <property type="entry name" value="Calcineurin-like_PHP"/>
</dbReference>
<feature type="domain" description="5'-Nucleotidase C-terminal" evidence="8">
    <location>
        <begin position="331"/>
        <end position="490"/>
    </location>
</feature>
<dbReference type="Gene3D" id="3.90.780.10">
    <property type="entry name" value="5'-Nucleotidase, C-terminal domain"/>
    <property type="match status" value="1"/>
</dbReference>
<evidence type="ECO:0000313" key="10">
    <source>
        <dbReference type="Proteomes" id="UP000609121"/>
    </source>
</evidence>
<feature type="signal peptide" evidence="6">
    <location>
        <begin position="1"/>
        <end position="22"/>
    </location>
</feature>
<proteinExistence type="inferred from homology"/>
<evidence type="ECO:0000256" key="3">
    <source>
        <dbReference type="ARBA" id="ARBA00022729"/>
    </source>
</evidence>
<dbReference type="GO" id="GO:0009166">
    <property type="term" value="P:nucleotide catabolic process"/>
    <property type="evidence" value="ECO:0007669"/>
    <property type="project" value="InterPro"/>
</dbReference>
<dbReference type="PANTHER" id="PTHR11575:SF24">
    <property type="entry name" value="5'-NUCLEOTIDASE"/>
    <property type="match status" value="1"/>
</dbReference>
<dbReference type="AlphaFoldDB" id="A0A8J6Z0P2"/>
<comment type="similarity">
    <text evidence="1 6">Belongs to the 5'-nucleotidase family.</text>
</comment>
<dbReference type="InterPro" id="IPR006146">
    <property type="entry name" value="5'-Nucleotdase_CS"/>
</dbReference>
<feature type="domain" description="Calcineurin-like phosphoesterase" evidence="7">
    <location>
        <begin position="27"/>
        <end position="248"/>
    </location>
</feature>
<evidence type="ECO:0000259" key="7">
    <source>
        <dbReference type="Pfam" id="PF00149"/>
    </source>
</evidence>
<dbReference type="InterPro" id="IPR036907">
    <property type="entry name" value="5'-Nucleotdase_C_sf"/>
</dbReference>
<dbReference type="InterPro" id="IPR008334">
    <property type="entry name" value="5'-Nucleotdase_C"/>
</dbReference>
<dbReference type="Pfam" id="PF00149">
    <property type="entry name" value="Metallophos"/>
    <property type="match status" value="1"/>
</dbReference>
<sequence>MFRRSLCLPPLLAALAAPAAGADTTIHILHVNDLHSRIEPVDKHNSTCTPEEDAAGDCFGGVARLKAVIDRLRGELEGQPVVVLDAGDQFQGSLMYTAHKGAVEAEFMNMIGFDAMAVGNHEFDDGPDTLSAFIGAVEFPLVSGNVDVSAEPALAGDLADRLVLDLGGGVTLGIVSALATDTVDTSSPGGNIVFGDEIAAIAEDVAALEAQGVTHIIALTHVGLPVDVRIAEAGIAGLDAIVGGHSHTLLSNTDADAAGPYPLMIGDVPIVQAGAYSRHVGHLALRFDDAGRVIAATGDTIALDTSVIPDQAAAARVSELAAPLAEIKAEVVGRAMDPVGAGTCRSEECPMGNLVAEAMLEAVAGQGVTIAIQNGGGLRASFEAGEVTMGDVLAVLPFQNTLATFEATGAMIIDALENGVSQVEEEAGRFPQVAGLRFTWDPTIGPSEGRVTEVLVMQDGDWVPIDPEATYLAVTNDYLRNGGDGYRMFEVAETAYDHGPGLETVVARYLGARPDGYRPRADGRIT</sequence>
<dbReference type="SUPFAM" id="SSF55816">
    <property type="entry name" value="5'-nucleotidase (syn. UDP-sugar hydrolase), C-terminal domain"/>
    <property type="match status" value="1"/>
</dbReference>
<evidence type="ECO:0000256" key="2">
    <source>
        <dbReference type="ARBA" id="ARBA00022723"/>
    </source>
</evidence>
<dbReference type="GO" id="GO:0046872">
    <property type="term" value="F:metal ion binding"/>
    <property type="evidence" value="ECO:0007669"/>
    <property type="project" value="UniProtKB-KW"/>
</dbReference>
<dbReference type="PANTHER" id="PTHR11575">
    <property type="entry name" value="5'-NUCLEOTIDASE-RELATED"/>
    <property type="match status" value="1"/>
</dbReference>
<dbReference type="GO" id="GO:0016788">
    <property type="term" value="F:hydrolase activity, acting on ester bonds"/>
    <property type="evidence" value="ECO:0007669"/>
    <property type="project" value="InterPro"/>
</dbReference>
<keyword evidence="10" id="KW-1185">Reference proteome</keyword>
<feature type="non-terminal residue" evidence="9">
    <location>
        <position position="526"/>
    </location>
</feature>
<evidence type="ECO:0000259" key="8">
    <source>
        <dbReference type="Pfam" id="PF02872"/>
    </source>
</evidence>
<dbReference type="Gene3D" id="3.60.21.10">
    <property type="match status" value="1"/>
</dbReference>
<accession>A0A8J6Z0P2</accession>
<dbReference type="PRINTS" id="PR01607">
    <property type="entry name" value="APYRASEFAMLY"/>
</dbReference>
<protein>
    <submittedName>
        <fullName evidence="9">5'-nucleotidase C-terminal domain-containing protein</fullName>
    </submittedName>
</protein>
<dbReference type="GO" id="GO:0000166">
    <property type="term" value="F:nucleotide binding"/>
    <property type="evidence" value="ECO:0007669"/>
    <property type="project" value="UniProtKB-KW"/>
</dbReference>
<dbReference type="SUPFAM" id="SSF56300">
    <property type="entry name" value="Metallo-dependent phosphatases"/>
    <property type="match status" value="1"/>
</dbReference>
<dbReference type="Pfam" id="PF02872">
    <property type="entry name" value="5_nucleotid_C"/>
    <property type="match status" value="1"/>
</dbReference>
<keyword evidence="4 6" id="KW-0547">Nucleotide-binding</keyword>
<organism evidence="9 10">
    <name type="scientific">Mangrovicoccus algicola</name>
    <dbReference type="NCBI Taxonomy" id="2771008"/>
    <lineage>
        <taxon>Bacteria</taxon>
        <taxon>Pseudomonadati</taxon>
        <taxon>Pseudomonadota</taxon>
        <taxon>Alphaproteobacteria</taxon>
        <taxon>Rhodobacterales</taxon>
        <taxon>Paracoccaceae</taxon>
        <taxon>Mangrovicoccus</taxon>
    </lineage>
</organism>
<keyword evidence="2" id="KW-0479">Metal-binding</keyword>
<evidence type="ECO:0000256" key="1">
    <source>
        <dbReference type="ARBA" id="ARBA00006654"/>
    </source>
</evidence>
<evidence type="ECO:0000256" key="5">
    <source>
        <dbReference type="ARBA" id="ARBA00022801"/>
    </source>
</evidence>
<name>A0A8J6Z0P2_9RHOB</name>
<keyword evidence="5 6" id="KW-0378">Hydrolase</keyword>
<dbReference type="RefSeq" id="WP_193184128.1">
    <property type="nucleotide sequence ID" value="NZ_JACVXA010000047.1"/>
</dbReference>
<dbReference type="EMBL" id="JACVXA010000047">
    <property type="protein sequence ID" value="MBE3639443.1"/>
    <property type="molecule type" value="Genomic_DNA"/>
</dbReference>
<keyword evidence="3 6" id="KW-0732">Signal</keyword>
<dbReference type="InterPro" id="IPR029052">
    <property type="entry name" value="Metallo-depent_PP-like"/>
</dbReference>
<dbReference type="FunFam" id="3.60.21.10:FF:000020">
    <property type="entry name" value="NT5E isoform 4"/>
    <property type="match status" value="1"/>
</dbReference>
<dbReference type="PROSITE" id="PS00786">
    <property type="entry name" value="5_NUCLEOTIDASE_2"/>
    <property type="match status" value="1"/>
</dbReference>
<evidence type="ECO:0000256" key="4">
    <source>
        <dbReference type="ARBA" id="ARBA00022741"/>
    </source>
</evidence>
<evidence type="ECO:0000256" key="6">
    <source>
        <dbReference type="RuleBase" id="RU362119"/>
    </source>
</evidence>
<reference evidence="9" key="1">
    <citation type="submission" date="2020-09" db="EMBL/GenBank/DDBJ databases">
        <title>A novel bacterium of genus Mangrovicoccus, isolated from South China Sea.</title>
        <authorList>
            <person name="Huang H."/>
            <person name="Mo K."/>
            <person name="Hu Y."/>
        </authorList>
    </citation>
    <scope>NUCLEOTIDE SEQUENCE</scope>
    <source>
        <strain evidence="9">HB182678</strain>
    </source>
</reference>
<comment type="caution">
    <text evidence="9">The sequence shown here is derived from an EMBL/GenBank/DDBJ whole genome shotgun (WGS) entry which is preliminary data.</text>
</comment>
<dbReference type="InterPro" id="IPR006179">
    <property type="entry name" value="5_nucleotidase/apyrase"/>
</dbReference>